<sequence length="181" mass="19638">MTLSILPTAGDIRTNAAFEELMWALARPGLERRLPTTGFRAIAETLIDRECTFHVADDAALSELLMLTGGKPAAIENADYVFAPLATAEDVAMLSGLRIGTLAYPDEAATLFASARFGAGQALRLIGPGIRGSLTIRIDGIHPSFWRMRANSIHYPLGWDLYVLDGDRLIGIPRSTKIEVL</sequence>
<gene>
    <name evidence="1" type="primary">phnH</name>
    <name evidence="1" type="ORF">ABK249_25995</name>
</gene>
<proteinExistence type="predicted"/>
<dbReference type="EMBL" id="JBEAAL010000026">
    <property type="protein sequence ID" value="MEQ1408388.1"/>
    <property type="molecule type" value="Genomic_DNA"/>
</dbReference>
<protein>
    <submittedName>
        <fullName evidence="1">Phosphonate C-P lyase system protein PhnH</fullName>
    </submittedName>
</protein>
<dbReference type="Pfam" id="PF05845">
    <property type="entry name" value="PhnH"/>
    <property type="match status" value="1"/>
</dbReference>
<name>A0ABV0M921_9HYPH</name>
<evidence type="ECO:0000313" key="2">
    <source>
        <dbReference type="Proteomes" id="UP001496627"/>
    </source>
</evidence>
<accession>A0ABV0M921</accession>
<keyword evidence="2" id="KW-1185">Reference proteome</keyword>
<keyword evidence="1" id="KW-0456">Lyase</keyword>
<reference evidence="1 2" key="1">
    <citation type="submission" date="2024-05" db="EMBL/GenBank/DDBJ databases">
        <title>Neorhizobium sp. Rsf11, a plant growth promoting and heavy metal resistant PAH-degrader.</title>
        <authorList>
            <person name="Golubev S.N."/>
            <person name="Muratova A.Y."/>
            <person name="Markelova M.I."/>
        </authorList>
    </citation>
    <scope>NUCLEOTIDE SEQUENCE [LARGE SCALE GENOMIC DNA]</scope>
    <source>
        <strain evidence="1 2">Rsf11</strain>
    </source>
</reference>
<dbReference type="GO" id="GO:0016829">
    <property type="term" value="F:lyase activity"/>
    <property type="evidence" value="ECO:0007669"/>
    <property type="project" value="UniProtKB-KW"/>
</dbReference>
<dbReference type="RefSeq" id="WP_348864457.1">
    <property type="nucleotide sequence ID" value="NZ_JBEAAL010000026.1"/>
</dbReference>
<evidence type="ECO:0000313" key="1">
    <source>
        <dbReference type="EMBL" id="MEQ1408388.1"/>
    </source>
</evidence>
<organism evidence="1 2">
    <name type="scientific">Neorhizobium phenanthreniclasticum</name>
    <dbReference type="NCBI Taxonomy" id="3157917"/>
    <lineage>
        <taxon>Bacteria</taxon>
        <taxon>Pseudomonadati</taxon>
        <taxon>Pseudomonadota</taxon>
        <taxon>Alphaproteobacteria</taxon>
        <taxon>Hyphomicrobiales</taxon>
        <taxon>Rhizobiaceae</taxon>
        <taxon>Rhizobium/Agrobacterium group</taxon>
        <taxon>Neorhizobium</taxon>
    </lineage>
</organism>
<dbReference type="SUPFAM" id="SSF159709">
    <property type="entry name" value="PhnH-like"/>
    <property type="match status" value="1"/>
</dbReference>
<dbReference type="InterPro" id="IPR038058">
    <property type="entry name" value="PhnH-like_sp"/>
</dbReference>
<dbReference type="Proteomes" id="UP001496627">
    <property type="component" value="Unassembled WGS sequence"/>
</dbReference>
<comment type="caution">
    <text evidence="1">The sequence shown here is derived from an EMBL/GenBank/DDBJ whole genome shotgun (WGS) entry which is preliminary data.</text>
</comment>
<dbReference type="InterPro" id="IPR008772">
    <property type="entry name" value="Phosphonate_metab_PhnH"/>
</dbReference>
<dbReference type="Gene3D" id="3.40.50.11310">
    <property type="entry name" value="Bacterial phosphonate metabolism protein PhnH"/>
    <property type="match status" value="1"/>
</dbReference>
<dbReference type="NCBIfam" id="TIGR03292">
    <property type="entry name" value="PhnH_redo"/>
    <property type="match status" value="1"/>
</dbReference>